<protein>
    <recommendedName>
        <fullName evidence="6">SURF1-like protein</fullName>
    </recommendedName>
</protein>
<evidence type="ECO:0000256" key="3">
    <source>
        <dbReference type="ARBA" id="ARBA00022692"/>
    </source>
</evidence>
<keyword evidence="6" id="KW-1003">Cell membrane</keyword>
<evidence type="ECO:0000256" key="1">
    <source>
        <dbReference type="ARBA" id="ARBA00004370"/>
    </source>
</evidence>
<sequence>MKFWSTVIFATLGFAVMVTLGVWQLQRLEWKEGELAKITSAQQAAPVPLDALSDPAAEKYRPVFVTGTLGTDEIFILVSTRDRGAGYRVISPLETATGRRVLIDRGYIPLEAKDVSRPLQTDITVNGNVHVPDDRNASTPQNDVAGNIWFARDVDDLAAALQTEPVLIVARSDTGQGILPLPVTTEGIPNNHLSYAIQWFLFAAIWAGVTTVLAWRIRARTD</sequence>
<accession>A0ABP7K8J6</accession>
<dbReference type="PANTHER" id="PTHR23427:SF2">
    <property type="entry name" value="SURFEIT LOCUS PROTEIN 1"/>
    <property type="match status" value="1"/>
</dbReference>
<dbReference type="PROSITE" id="PS50895">
    <property type="entry name" value="SURF1"/>
    <property type="match status" value="1"/>
</dbReference>
<reference evidence="8" key="1">
    <citation type="journal article" date="2019" name="Int. J. Syst. Evol. Microbiol.">
        <title>The Global Catalogue of Microorganisms (GCM) 10K type strain sequencing project: providing services to taxonomists for standard genome sequencing and annotation.</title>
        <authorList>
            <consortium name="The Broad Institute Genomics Platform"/>
            <consortium name="The Broad Institute Genome Sequencing Center for Infectious Disease"/>
            <person name="Wu L."/>
            <person name="Ma J."/>
        </authorList>
    </citation>
    <scope>NUCLEOTIDE SEQUENCE [LARGE SCALE GENOMIC DNA]</scope>
    <source>
        <strain evidence="8">JCM 17190</strain>
    </source>
</reference>
<comment type="similarity">
    <text evidence="2 6">Belongs to the SURF1 family.</text>
</comment>
<comment type="subcellular location">
    <subcellularLocation>
        <location evidence="6">Cell membrane</location>
        <topology evidence="6">Multi-pass membrane protein</topology>
    </subcellularLocation>
    <subcellularLocation>
        <location evidence="1">Membrane</location>
    </subcellularLocation>
</comment>
<dbReference type="CDD" id="cd06662">
    <property type="entry name" value="SURF1"/>
    <property type="match status" value="1"/>
</dbReference>
<evidence type="ECO:0000256" key="6">
    <source>
        <dbReference type="RuleBase" id="RU363076"/>
    </source>
</evidence>
<keyword evidence="3 6" id="KW-0812">Transmembrane</keyword>
<keyword evidence="8" id="KW-1185">Reference proteome</keyword>
<evidence type="ECO:0000256" key="4">
    <source>
        <dbReference type="ARBA" id="ARBA00022989"/>
    </source>
</evidence>
<dbReference type="Proteomes" id="UP001399917">
    <property type="component" value="Unassembled WGS sequence"/>
</dbReference>
<feature type="transmembrane region" description="Helical" evidence="6">
    <location>
        <begin position="7"/>
        <end position="25"/>
    </location>
</feature>
<dbReference type="RefSeq" id="WP_344846699.1">
    <property type="nucleotide sequence ID" value="NZ_BAABDF010000007.1"/>
</dbReference>
<keyword evidence="4 6" id="KW-1133">Transmembrane helix</keyword>
<evidence type="ECO:0000313" key="7">
    <source>
        <dbReference type="EMBL" id="GAA3869059.1"/>
    </source>
</evidence>
<dbReference type="PANTHER" id="PTHR23427">
    <property type="entry name" value="SURFEIT LOCUS PROTEIN"/>
    <property type="match status" value="1"/>
</dbReference>
<dbReference type="InterPro" id="IPR002994">
    <property type="entry name" value="Surf1/Shy1"/>
</dbReference>
<gene>
    <name evidence="7" type="ORF">GCM10022404_18950</name>
</gene>
<dbReference type="EMBL" id="BAABDF010000007">
    <property type="protein sequence ID" value="GAA3869059.1"/>
    <property type="molecule type" value="Genomic_DNA"/>
</dbReference>
<feature type="transmembrane region" description="Helical" evidence="6">
    <location>
        <begin position="196"/>
        <end position="215"/>
    </location>
</feature>
<organism evidence="7 8">
    <name type="scientific">Celeribacter arenosi</name>
    <dbReference type="NCBI Taxonomy" id="792649"/>
    <lineage>
        <taxon>Bacteria</taxon>
        <taxon>Pseudomonadati</taxon>
        <taxon>Pseudomonadota</taxon>
        <taxon>Alphaproteobacteria</taxon>
        <taxon>Rhodobacterales</taxon>
        <taxon>Roseobacteraceae</taxon>
        <taxon>Celeribacter</taxon>
    </lineage>
</organism>
<evidence type="ECO:0000313" key="8">
    <source>
        <dbReference type="Proteomes" id="UP001399917"/>
    </source>
</evidence>
<evidence type="ECO:0000256" key="2">
    <source>
        <dbReference type="ARBA" id="ARBA00007165"/>
    </source>
</evidence>
<keyword evidence="5 6" id="KW-0472">Membrane</keyword>
<comment type="caution">
    <text evidence="7">The sequence shown here is derived from an EMBL/GenBank/DDBJ whole genome shotgun (WGS) entry which is preliminary data.</text>
</comment>
<name>A0ABP7K8J6_9RHOB</name>
<proteinExistence type="inferred from homology"/>
<dbReference type="InterPro" id="IPR045214">
    <property type="entry name" value="Surf1/Surf4"/>
</dbReference>
<dbReference type="Pfam" id="PF02104">
    <property type="entry name" value="SURF1"/>
    <property type="match status" value="1"/>
</dbReference>
<evidence type="ECO:0000256" key="5">
    <source>
        <dbReference type="ARBA" id="ARBA00023136"/>
    </source>
</evidence>